<dbReference type="SUPFAM" id="SSF53756">
    <property type="entry name" value="UDP-Glycosyltransferase/glycogen phosphorylase"/>
    <property type="match status" value="1"/>
</dbReference>
<protein>
    <recommendedName>
        <fullName evidence="7">Glycogen synthase</fullName>
        <ecNumber evidence="7">2.4.1.21</ecNumber>
    </recommendedName>
    <alternativeName>
        <fullName evidence="7">Starch [bacterial glycogen] synthase</fullName>
    </alternativeName>
</protein>
<gene>
    <name evidence="7 10" type="primary">glgA</name>
    <name evidence="10" type="ORF">K8G79_02275</name>
</gene>
<dbReference type="Pfam" id="PF00534">
    <property type="entry name" value="Glycos_transf_1"/>
    <property type="match status" value="1"/>
</dbReference>
<dbReference type="PANTHER" id="PTHR45825">
    <property type="entry name" value="GRANULE-BOUND STARCH SYNTHASE 1, CHLOROPLASTIC/AMYLOPLASTIC"/>
    <property type="match status" value="1"/>
</dbReference>
<comment type="catalytic activity">
    <reaction evidence="1 7">
        <text>[(1-&gt;4)-alpha-D-glucosyl](n) + ADP-alpha-D-glucose = [(1-&gt;4)-alpha-D-glucosyl](n+1) + ADP + H(+)</text>
        <dbReference type="Rhea" id="RHEA:18189"/>
        <dbReference type="Rhea" id="RHEA-COMP:9584"/>
        <dbReference type="Rhea" id="RHEA-COMP:9587"/>
        <dbReference type="ChEBI" id="CHEBI:15378"/>
        <dbReference type="ChEBI" id="CHEBI:15444"/>
        <dbReference type="ChEBI" id="CHEBI:57498"/>
        <dbReference type="ChEBI" id="CHEBI:456216"/>
        <dbReference type="EC" id="2.4.1.21"/>
    </reaction>
</comment>
<dbReference type="Pfam" id="PF08323">
    <property type="entry name" value="Glyco_transf_5"/>
    <property type="match status" value="1"/>
</dbReference>
<evidence type="ECO:0000256" key="3">
    <source>
        <dbReference type="ARBA" id="ARBA00010281"/>
    </source>
</evidence>
<comment type="caution">
    <text evidence="10">The sequence shown here is derived from an EMBL/GenBank/DDBJ whole genome shotgun (WGS) entry which is preliminary data.</text>
</comment>
<dbReference type="EC" id="2.4.1.21" evidence="7"/>
<evidence type="ECO:0000256" key="1">
    <source>
        <dbReference type="ARBA" id="ARBA00001478"/>
    </source>
</evidence>
<feature type="domain" description="Starch synthase catalytic" evidence="9">
    <location>
        <begin position="2"/>
        <end position="243"/>
    </location>
</feature>
<dbReference type="NCBIfam" id="NF001899">
    <property type="entry name" value="PRK00654.1-2"/>
    <property type="match status" value="1"/>
</dbReference>
<sequence>MKILFAASEAAPFAHTGGLGDVIGALPKALGRLGHDVRLIMPLYRTVDAQRHQLRIVTSGLSVPAASSPQAVDVLEGNLSSEVPVYFVRHDPSFDRDGLYQTASAEDYPDNAERFALFCRAALEVCRQVDFQPEVLHAHDWQTALLPVYLKTTLYNDPFFQKTATVFTIHNLGYQGLFPSEVLPKLMLPRELFTPAGLEFYGKGNLLKGGLLFADLLTTVSRRYSQEIQTMDQGVGLDGILRERKGDLFGVLNGIDPEEWNPADDPHIVAHYTIDDLSGKARCKTDLQERFKLPVKATVPLLAVISRLVEQKGLDLLRDILETLMTLNVQLVLLGSGGKELEATFHEAAAKYPSKLAVRIGFDVPLSHQIEAGADLFLMPSRYEPCGLNQMYSLVYGAIPVVRATGGLDDTIAQFDPVTGQGNGFRFEDSTADAFLQAIRQALVLYHEKALWHRLITNAMAADFTWDRSAREYGQLYRHAAEKKGKQ</sequence>
<evidence type="ECO:0000256" key="4">
    <source>
        <dbReference type="ARBA" id="ARBA00022676"/>
    </source>
</evidence>
<dbReference type="GO" id="GO:0009011">
    <property type="term" value="F:alpha-1,4-glucan glucosyltransferase (ADP-glucose donor) activity"/>
    <property type="evidence" value="ECO:0007669"/>
    <property type="project" value="UniProtKB-UniRule"/>
</dbReference>
<dbReference type="CDD" id="cd03791">
    <property type="entry name" value="GT5_Glycogen_synthase_DULL1-like"/>
    <property type="match status" value="1"/>
</dbReference>
<evidence type="ECO:0000313" key="11">
    <source>
        <dbReference type="Proteomes" id="UP001197609"/>
    </source>
</evidence>
<evidence type="ECO:0000259" key="8">
    <source>
        <dbReference type="Pfam" id="PF00534"/>
    </source>
</evidence>
<dbReference type="GO" id="GO:0005978">
    <property type="term" value="P:glycogen biosynthetic process"/>
    <property type="evidence" value="ECO:0007669"/>
    <property type="project" value="UniProtKB-UniRule"/>
</dbReference>
<dbReference type="Proteomes" id="UP001197609">
    <property type="component" value="Unassembled WGS sequence"/>
</dbReference>
<keyword evidence="6 7" id="KW-0320">Glycogen biosynthesis</keyword>
<dbReference type="PANTHER" id="PTHR45825:SF11">
    <property type="entry name" value="ALPHA AMYLASE DOMAIN-CONTAINING PROTEIN"/>
    <property type="match status" value="1"/>
</dbReference>
<keyword evidence="4 7" id="KW-0328">Glycosyltransferase</keyword>
<name>A0AAJ1EJT0_9BACT</name>
<evidence type="ECO:0000259" key="9">
    <source>
        <dbReference type="Pfam" id="PF08323"/>
    </source>
</evidence>
<dbReference type="InterPro" id="IPR013534">
    <property type="entry name" value="Starch_synth_cat_dom"/>
</dbReference>
<dbReference type="AlphaFoldDB" id="A0AAJ1EJT0"/>
<dbReference type="HAMAP" id="MF_00484">
    <property type="entry name" value="Glycogen_synth"/>
    <property type="match status" value="1"/>
</dbReference>
<evidence type="ECO:0000313" key="10">
    <source>
        <dbReference type="EMBL" id="MBZ0158967.1"/>
    </source>
</evidence>
<comment type="function">
    <text evidence="2 7">Synthesizes alpha-1,4-glucan chains using ADP-glucose.</text>
</comment>
<comment type="caution">
    <text evidence="7">Lacks conserved residue(s) required for the propagation of feature annotation.</text>
</comment>
<reference evidence="10 11" key="1">
    <citation type="journal article" date="2021" name="bioRxiv">
        <title>Unraveling nitrogen, sulfur and carbon metabolic pathways and microbial community transcriptional responses to substrate deprivation and toxicity stresses in a bioreactor mimicking anoxic brackish coastal sediment conditions.</title>
        <authorList>
            <person name="Martins P.D."/>
            <person name="Echeveste M.J."/>
            <person name="Arshad A."/>
            <person name="Kurth J."/>
            <person name="Ouboter H."/>
            <person name="Jetten M.S.M."/>
            <person name="Welte C.U."/>
        </authorList>
    </citation>
    <scope>NUCLEOTIDE SEQUENCE [LARGE SCALE GENOMIC DNA]</scope>
    <source>
        <strain evidence="10">MAG_38</strain>
    </source>
</reference>
<accession>A0AAJ1EJT0</accession>
<dbReference type="InterPro" id="IPR011835">
    <property type="entry name" value="GS/SS"/>
</dbReference>
<evidence type="ECO:0000256" key="7">
    <source>
        <dbReference type="HAMAP-Rule" id="MF_00484"/>
    </source>
</evidence>
<dbReference type="InterPro" id="IPR001296">
    <property type="entry name" value="Glyco_trans_1"/>
</dbReference>
<dbReference type="NCBIfam" id="TIGR02095">
    <property type="entry name" value="glgA"/>
    <property type="match status" value="1"/>
</dbReference>
<dbReference type="Gene3D" id="3.40.50.2000">
    <property type="entry name" value="Glycogen Phosphorylase B"/>
    <property type="match status" value="2"/>
</dbReference>
<comment type="similarity">
    <text evidence="3 7">Belongs to the glycosyltransferase 1 family. Bacterial/plant glycogen synthase subfamily.</text>
</comment>
<organism evidence="10 11">
    <name type="scientific">Candidatus Methylomirabilis tolerans</name>
    <dbReference type="NCBI Taxonomy" id="3123416"/>
    <lineage>
        <taxon>Bacteria</taxon>
        <taxon>Candidatus Methylomirabilota</taxon>
        <taxon>Candidatus Methylomirabilia</taxon>
        <taxon>Candidatus Methylomirabilales</taxon>
        <taxon>Candidatus Methylomirabilaceae</taxon>
        <taxon>Candidatus Methylomirabilis</taxon>
    </lineage>
</organism>
<proteinExistence type="inferred from homology"/>
<evidence type="ECO:0000256" key="2">
    <source>
        <dbReference type="ARBA" id="ARBA00002764"/>
    </source>
</evidence>
<dbReference type="GO" id="GO:0005829">
    <property type="term" value="C:cytosol"/>
    <property type="evidence" value="ECO:0007669"/>
    <property type="project" value="TreeGrafter"/>
</dbReference>
<evidence type="ECO:0000256" key="6">
    <source>
        <dbReference type="ARBA" id="ARBA00023056"/>
    </source>
</evidence>
<keyword evidence="5 7" id="KW-0808">Transferase</keyword>
<feature type="domain" description="Glycosyl transferase family 1" evidence="8">
    <location>
        <begin position="289"/>
        <end position="446"/>
    </location>
</feature>
<comment type="pathway">
    <text evidence="7">Glycan biosynthesis; glycogen biosynthesis.</text>
</comment>
<evidence type="ECO:0000256" key="5">
    <source>
        <dbReference type="ARBA" id="ARBA00022679"/>
    </source>
</evidence>
<dbReference type="EMBL" id="JAIOIU010000029">
    <property type="protein sequence ID" value="MBZ0158967.1"/>
    <property type="molecule type" value="Genomic_DNA"/>
</dbReference>
<dbReference type="GO" id="GO:0004373">
    <property type="term" value="F:alpha-1,4-glucan glucosyltransferase (UDP-glucose donor) activity"/>
    <property type="evidence" value="ECO:0007669"/>
    <property type="project" value="InterPro"/>
</dbReference>